<organism evidence="1 2">
    <name type="scientific">Cucurbitaria berberidis CBS 394.84</name>
    <dbReference type="NCBI Taxonomy" id="1168544"/>
    <lineage>
        <taxon>Eukaryota</taxon>
        <taxon>Fungi</taxon>
        <taxon>Dikarya</taxon>
        <taxon>Ascomycota</taxon>
        <taxon>Pezizomycotina</taxon>
        <taxon>Dothideomycetes</taxon>
        <taxon>Pleosporomycetidae</taxon>
        <taxon>Pleosporales</taxon>
        <taxon>Pleosporineae</taxon>
        <taxon>Cucurbitariaceae</taxon>
        <taxon>Cucurbitaria</taxon>
    </lineage>
</organism>
<keyword evidence="2" id="KW-1185">Reference proteome</keyword>
<evidence type="ECO:0000313" key="1">
    <source>
        <dbReference type="EMBL" id="KAF1848991.1"/>
    </source>
</evidence>
<dbReference type="Proteomes" id="UP000800039">
    <property type="component" value="Unassembled WGS sequence"/>
</dbReference>
<dbReference type="OrthoDB" id="4331421at2759"/>
<proteinExistence type="predicted"/>
<protein>
    <submittedName>
        <fullName evidence="1">Uncharacterized protein</fullName>
    </submittedName>
</protein>
<dbReference type="GeneID" id="63855994"/>
<sequence>MEKLHTVKRDAKATYEQHKSHLPNVPRIPLVEATMVPAKSLFAPQEIQAGCPVKVTSEPIYLQTGSDEVHSFAVDLSGLHADIVFSVILSNSNDVLGRESGTILVRNGVTATAARKLANRNTVWFYHGKPMNDGDMRLHVTIGRDQMTFAYYEDGRLYVHGDCPVSRLSAEHIGDVRDVPFYVHIYTKDKTRNTTAYKGAVTINVLEIDGKGYIHESVGEDERNDFGFEMIQHSDTTSGQDVEPAAQDDRLSSALAGMMVT</sequence>
<accession>A0A9P4LAZ8</accession>
<dbReference type="AlphaFoldDB" id="A0A9P4LAZ8"/>
<name>A0A9P4LAZ8_9PLEO</name>
<reference evidence="1" key="1">
    <citation type="submission" date="2020-01" db="EMBL/GenBank/DDBJ databases">
        <authorList>
            <consortium name="DOE Joint Genome Institute"/>
            <person name="Haridas S."/>
            <person name="Albert R."/>
            <person name="Binder M."/>
            <person name="Bloem J."/>
            <person name="Labutti K."/>
            <person name="Salamov A."/>
            <person name="Andreopoulos B."/>
            <person name="Baker S.E."/>
            <person name="Barry K."/>
            <person name="Bills G."/>
            <person name="Bluhm B.H."/>
            <person name="Cannon C."/>
            <person name="Castanera R."/>
            <person name="Culley D.E."/>
            <person name="Daum C."/>
            <person name="Ezra D."/>
            <person name="Gonzalez J.B."/>
            <person name="Henrissat B."/>
            <person name="Kuo A."/>
            <person name="Liang C."/>
            <person name="Lipzen A."/>
            <person name="Lutzoni F."/>
            <person name="Magnuson J."/>
            <person name="Mondo S."/>
            <person name="Nolan M."/>
            <person name="Ohm R."/>
            <person name="Pangilinan J."/>
            <person name="Park H.-J."/>
            <person name="Ramirez L."/>
            <person name="Alfaro M."/>
            <person name="Sun H."/>
            <person name="Tritt A."/>
            <person name="Yoshinaga Y."/>
            <person name="Zwiers L.-H."/>
            <person name="Turgeon B.G."/>
            <person name="Goodwin S.B."/>
            <person name="Spatafora J.W."/>
            <person name="Crous P.W."/>
            <person name="Grigoriev I.V."/>
        </authorList>
    </citation>
    <scope>NUCLEOTIDE SEQUENCE</scope>
    <source>
        <strain evidence="1">CBS 394.84</strain>
    </source>
</reference>
<dbReference type="RefSeq" id="XP_040791554.1">
    <property type="nucleotide sequence ID" value="XM_040938737.1"/>
</dbReference>
<comment type="caution">
    <text evidence="1">The sequence shown here is derived from an EMBL/GenBank/DDBJ whole genome shotgun (WGS) entry which is preliminary data.</text>
</comment>
<evidence type="ECO:0000313" key="2">
    <source>
        <dbReference type="Proteomes" id="UP000800039"/>
    </source>
</evidence>
<gene>
    <name evidence="1" type="ORF">K460DRAFT_83878</name>
</gene>
<dbReference type="EMBL" id="ML976615">
    <property type="protein sequence ID" value="KAF1848991.1"/>
    <property type="molecule type" value="Genomic_DNA"/>
</dbReference>